<reference evidence="4 5" key="1">
    <citation type="submission" date="2018-08" db="EMBL/GenBank/DDBJ databases">
        <title>Aphanomyces genome sequencing and annotation.</title>
        <authorList>
            <person name="Minardi D."/>
            <person name="Oidtmann B."/>
            <person name="Van Der Giezen M."/>
            <person name="Studholme D.J."/>
        </authorList>
    </citation>
    <scope>NUCLEOTIDE SEQUENCE [LARGE SCALE GENOMIC DNA]</scope>
    <source>
        <strain evidence="4 5">NJM0002</strain>
    </source>
</reference>
<feature type="compositionally biased region" description="Basic residues" evidence="2">
    <location>
        <begin position="361"/>
        <end position="383"/>
    </location>
</feature>
<evidence type="ECO:0000313" key="4">
    <source>
        <dbReference type="EMBL" id="RHY34407.1"/>
    </source>
</evidence>
<dbReference type="Pfam" id="PF00134">
    <property type="entry name" value="Cyclin_N"/>
    <property type="match status" value="1"/>
</dbReference>
<dbReference type="InterPro" id="IPR013763">
    <property type="entry name" value="Cyclin-like_dom"/>
</dbReference>
<proteinExistence type="inferred from homology"/>
<dbReference type="InterPro" id="IPR043198">
    <property type="entry name" value="Cyclin/Ssn8"/>
</dbReference>
<dbReference type="CDD" id="cd20524">
    <property type="entry name" value="CYCLIN_CCNH_rpt1"/>
    <property type="match status" value="1"/>
</dbReference>
<evidence type="ECO:0000256" key="2">
    <source>
        <dbReference type="SAM" id="MobiDB-lite"/>
    </source>
</evidence>
<dbReference type="AlphaFoldDB" id="A0A3R7D6I6"/>
<dbReference type="PANTHER" id="PTHR10026">
    <property type="entry name" value="CYCLIN"/>
    <property type="match status" value="1"/>
</dbReference>
<evidence type="ECO:0000313" key="5">
    <source>
        <dbReference type="Proteomes" id="UP000285060"/>
    </source>
</evidence>
<dbReference type="GO" id="GO:0016538">
    <property type="term" value="F:cyclin-dependent protein serine/threonine kinase regulator activity"/>
    <property type="evidence" value="ECO:0007669"/>
    <property type="project" value="InterPro"/>
</dbReference>
<evidence type="ECO:0000256" key="1">
    <source>
        <dbReference type="RuleBase" id="RU000383"/>
    </source>
</evidence>
<gene>
    <name evidence="4" type="ORF">DYB32_000963</name>
</gene>
<feature type="region of interest" description="Disordered" evidence="2">
    <location>
        <begin position="341"/>
        <end position="383"/>
    </location>
</feature>
<feature type="domain" description="Cyclin-like" evidence="3">
    <location>
        <begin position="114"/>
        <end position="203"/>
    </location>
</feature>
<keyword evidence="1" id="KW-0195">Cyclin</keyword>
<keyword evidence="5" id="KW-1185">Reference proteome</keyword>
<accession>A0A3R7D6I6</accession>
<name>A0A3R7D6I6_9STRA</name>
<dbReference type="Proteomes" id="UP000285060">
    <property type="component" value="Unassembled WGS sequence"/>
</dbReference>
<dbReference type="EMBL" id="QUSY01000031">
    <property type="protein sequence ID" value="RHY34407.1"/>
    <property type="molecule type" value="Genomic_DNA"/>
</dbReference>
<dbReference type="GO" id="GO:0006357">
    <property type="term" value="P:regulation of transcription by RNA polymerase II"/>
    <property type="evidence" value="ECO:0007669"/>
    <property type="project" value="InterPro"/>
</dbReference>
<evidence type="ECO:0000259" key="3">
    <source>
        <dbReference type="SMART" id="SM00385"/>
    </source>
</evidence>
<comment type="caution">
    <text evidence="4">The sequence shown here is derived from an EMBL/GenBank/DDBJ whole genome shotgun (WGS) entry which is preliminary data.</text>
</comment>
<dbReference type="SMART" id="SM00385">
    <property type="entry name" value="CYCLIN"/>
    <property type="match status" value="1"/>
</dbReference>
<dbReference type="InterPro" id="IPR036915">
    <property type="entry name" value="Cyclin-like_sf"/>
</dbReference>
<dbReference type="InterPro" id="IPR006671">
    <property type="entry name" value="Cyclin_N"/>
</dbReference>
<protein>
    <recommendedName>
        <fullName evidence="3">Cyclin-like domain-containing protein</fullName>
    </recommendedName>
</protein>
<feature type="compositionally biased region" description="Basic and acidic residues" evidence="2">
    <location>
        <begin position="344"/>
        <end position="360"/>
    </location>
</feature>
<dbReference type="VEuPathDB" id="FungiDB:H310_05503"/>
<dbReference type="SUPFAM" id="SSF47954">
    <property type="entry name" value="Cyclin-like"/>
    <property type="match status" value="2"/>
</dbReference>
<organism evidence="4 5">
    <name type="scientific">Aphanomyces invadans</name>
    <dbReference type="NCBI Taxonomy" id="157072"/>
    <lineage>
        <taxon>Eukaryota</taxon>
        <taxon>Sar</taxon>
        <taxon>Stramenopiles</taxon>
        <taxon>Oomycota</taxon>
        <taxon>Saprolegniomycetes</taxon>
        <taxon>Saprolegniales</taxon>
        <taxon>Verrucalvaceae</taxon>
        <taxon>Aphanomyces</taxon>
    </lineage>
</organism>
<comment type="similarity">
    <text evidence="1">Belongs to the cyclin family.</text>
</comment>
<dbReference type="Gene3D" id="1.10.472.10">
    <property type="entry name" value="Cyclin-like"/>
    <property type="match status" value="2"/>
</dbReference>
<sequence length="383" mass="42661">MSYLSTSTHLNNWIFTPDQLQQAARLKANKARKQWAMCAANPLLPRKPRSFACLLPSTTNATMDSTDWNDALEGKAPCKRSSCARLRSYHVEIDLGTVEDPSIFLTDEEEAMVVDFYQIQVQNTCTSIFKTSDKVKAAALLLFKRFYLSNSIMEFHPKYIGATSIYVAGKVEEQYISVETLVKSYEGVIKESDVVAHEMIVLEGVRFQLIMYHPFRSLTGFIDDLRAFAKSSRGNGTDVPLATLQTLHATATGVINELLLTDSPFLSGLFAALQVATADSMNINWAHYLTSCKRSQGQPMQRITQAMDEILQLRTTRDTKPAASEAQLKAAYKKLKTFFKSAKKAPDDGSKGAKDDDHAKEPKKKKHKSSDGKKAKKPKKGDA</sequence>